<keyword evidence="3" id="KW-1185">Reference proteome</keyword>
<dbReference type="Gene3D" id="3.40.50.300">
    <property type="entry name" value="P-loop containing nucleotide triphosphate hydrolases"/>
    <property type="match status" value="1"/>
</dbReference>
<evidence type="ECO:0000259" key="1">
    <source>
        <dbReference type="Pfam" id="PF12780"/>
    </source>
</evidence>
<dbReference type="GO" id="GO:0007018">
    <property type="term" value="P:microtubule-based movement"/>
    <property type="evidence" value="ECO:0007669"/>
    <property type="project" value="InterPro"/>
</dbReference>
<dbReference type="InterPro" id="IPR027417">
    <property type="entry name" value="P-loop_NTPase"/>
</dbReference>
<dbReference type="PANTHER" id="PTHR46961:SF8">
    <property type="entry name" value="DYNEIN AXONEMAL HEAVY CHAIN 7"/>
    <property type="match status" value="1"/>
</dbReference>
<feature type="non-terminal residue" evidence="2">
    <location>
        <position position="248"/>
    </location>
</feature>
<reference evidence="2 3" key="1">
    <citation type="submission" date="2020-02" db="EMBL/GenBank/DDBJ databases">
        <title>Draft genome sequence of Haematococcus lacustris strain NIES-144.</title>
        <authorList>
            <person name="Morimoto D."/>
            <person name="Nakagawa S."/>
            <person name="Yoshida T."/>
            <person name="Sawayama S."/>
        </authorList>
    </citation>
    <scope>NUCLEOTIDE SEQUENCE [LARGE SCALE GENOMIC DNA]</scope>
    <source>
        <strain evidence="2 3">NIES-144</strain>
    </source>
</reference>
<dbReference type="InterPro" id="IPR024317">
    <property type="entry name" value="Dynein_heavy_chain_D4_dom"/>
</dbReference>
<dbReference type="Gene3D" id="1.20.920.30">
    <property type="match status" value="1"/>
</dbReference>
<accession>A0A6A0AJP4</accession>
<dbReference type="EMBL" id="BLLF01007150">
    <property type="protein sequence ID" value="GFH32798.1"/>
    <property type="molecule type" value="Genomic_DNA"/>
</dbReference>
<evidence type="ECO:0000313" key="3">
    <source>
        <dbReference type="Proteomes" id="UP000485058"/>
    </source>
</evidence>
<dbReference type="Proteomes" id="UP000485058">
    <property type="component" value="Unassembled WGS sequence"/>
</dbReference>
<dbReference type="SUPFAM" id="SSF52540">
    <property type="entry name" value="P-loop containing nucleoside triphosphate hydrolases"/>
    <property type="match status" value="1"/>
</dbReference>
<evidence type="ECO:0000313" key="2">
    <source>
        <dbReference type="EMBL" id="GFH32798.1"/>
    </source>
</evidence>
<protein>
    <recommendedName>
        <fullName evidence="1">Dynein heavy chain AAA module D4 domain-containing protein</fullName>
    </recommendedName>
</protein>
<gene>
    <name evidence="2" type="ORF">HaLaN_32079</name>
</gene>
<dbReference type="AlphaFoldDB" id="A0A6A0AJP4"/>
<name>A0A6A0AJP4_HAELA</name>
<dbReference type="FunFam" id="1.20.920.30:FF:000002">
    <property type="entry name" value="Dynein axonemal heavy chain 3"/>
    <property type="match status" value="1"/>
</dbReference>
<dbReference type="Pfam" id="PF12780">
    <property type="entry name" value="AAA_8"/>
    <property type="match status" value="1"/>
</dbReference>
<dbReference type="PANTHER" id="PTHR46961">
    <property type="entry name" value="DYNEIN HEAVY CHAIN 1, AXONEMAL-LIKE PROTEIN"/>
    <property type="match status" value="1"/>
</dbReference>
<comment type="caution">
    <text evidence="2">The sequence shown here is derived from an EMBL/GenBank/DDBJ whole genome shotgun (WGS) entry which is preliminary data.</text>
</comment>
<dbReference type="GO" id="GO:0051959">
    <property type="term" value="F:dynein light intermediate chain binding"/>
    <property type="evidence" value="ECO:0007669"/>
    <property type="project" value="InterPro"/>
</dbReference>
<dbReference type="GO" id="GO:0030286">
    <property type="term" value="C:dynein complex"/>
    <property type="evidence" value="ECO:0007669"/>
    <property type="project" value="InterPro"/>
</dbReference>
<sequence>RLWVHEVARVFQDRLVDDQDREWLMGQVKHCSSTILSEPFDQLMGGLVGGSGGPVSHTDMRRCFFGDYMDSSLEPPDRMYCEITDVPKLLGVMEEYLVDFNATSKRPMNLAMFLFAVEHVSRICRVLKQPGGHMLLVGVGGSGRQSLARLAAFISGMQVFQVEISKSYSRSEWREDLKRILRTAGGDAKPCVFLFSDTQIKDEAFVEDINNLLNAGEVPNMFPSDERMVVMEAVRPRAAKLGLETPLE</sequence>
<organism evidence="2 3">
    <name type="scientific">Haematococcus lacustris</name>
    <name type="common">Green alga</name>
    <name type="synonym">Haematococcus pluvialis</name>
    <dbReference type="NCBI Taxonomy" id="44745"/>
    <lineage>
        <taxon>Eukaryota</taxon>
        <taxon>Viridiplantae</taxon>
        <taxon>Chlorophyta</taxon>
        <taxon>core chlorophytes</taxon>
        <taxon>Chlorophyceae</taxon>
        <taxon>CS clade</taxon>
        <taxon>Chlamydomonadales</taxon>
        <taxon>Haematococcaceae</taxon>
        <taxon>Haematococcus</taxon>
    </lineage>
</organism>
<feature type="domain" description="Dynein heavy chain AAA module D4" evidence="1">
    <location>
        <begin position="108"/>
        <end position="242"/>
    </location>
</feature>
<feature type="non-terminal residue" evidence="2">
    <location>
        <position position="1"/>
    </location>
</feature>
<proteinExistence type="predicted"/>
<dbReference type="InterPro" id="IPR026983">
    <property type="entry name" value="DHC"/>
</dbReference>
<dbReference type="GO" id="GO:0045505">
    <property type="term" value="F:dynein intermediate chain binding"/>
    <property type="evidence" value="ECO:0007669"/>
    <property type="project" value="InterPro"/>
</dbReference>